<sequence>MSADTIRYYERIGLIPPVKRTANGIRDFDEEDLRWIVFSRQMRNAGLSIESMVNYINLFQVGDETVPVRKEIIAAQIKMLKEKASELDTAIDRLEFKLANYDEHMIPAENSLRAFNLNK</sequence>
<evidence type="ECO:0000259" key="2">
    <source>
        <dbReference type="PROSITE" id="PS50937"/>
    </source>
</evidence>
<dbReference type="InterPro" id="IPR009061">
    <property type="entry name" value="DNA-bd_dom_put_sf"/>
</dbReference>
<dbReference type="EMBL" id="CP013655">
    <property type="protein sequence ID" value="ALS37910.1"/>
    <property type="molecule type" value="Genomic_DNA"/>
</dbReference>
<dbReference type="InterPro" id="IPR000551">
    <property type="entry name" value="MerR-type_HTH_dom"/>
</dbReference>
<evidence type="ECO:0000256" key="1">
    <source>
        <dbReference type="ARBA" id="ARBA00023125"/>
    </source>
</evidence>
<keyword evidence="4" id="KW-1185">Reference proteome</keyword>
<dbReference type="Proteomes" id="UP000067523">
    <property type="component" value="Chromosome"/>
</dbReference>
<proteinExistence type="predicted"/>
<dbReference type="PANTHER" id="PTHR30204:SF98">
    <property type="entry name" value="HTH-TYPE TRANSCRIPTIONAL REGULATOR ADHR"/>
    <property type="match status" value="1"/>
</dbReference>
<dbReference type="PANTHER" id="PTHR30204">
    <property type="entry name" value="REDOX-CYCLING DRUG-SENSING TRANSCRIPTIONAL ACTIVATOR SOXR"/>
    <property type="match status" value="1"/>
</dbReference>
<evidence type="ECO:0000313" key="3">
    <source>
        <dbReference type="EMBL" id="ALS37910.1"/>
    </source>
</evidence>
<reference evidence="4" key="1">
    <citation type="submission" date="2015-12" db="EMBL/GenBank/DDBJ databases">
        <authorList>
            <person name="Lauer A."/>
            <person name="Humrighouse B."/>
            <person name="Loparev V."/>
            <person name="Shewmaker P.L."/>
            <person name="Whitney A.M."/>
            <person name="McLaughlin R.W."/>
        </authorList>
    </citation>
    <scope>NUCLEOTIDE SEQUENCE [LARGE SCALE GENOMIC DNA]</scope>
    <source>
        <strain evidence="4">LMG 26678</strain>
    </source>
</reference>
<dbReference type="SMART" id="SM00422">
    <property type="entry name" value="HTH_MERR"/>
    <property type="match status" value="1"/>
</dbReference>
<organism evidence="3 4">
    <name type="scientific">Enterococcus rotai</name>
    <dbReference type="NCBI Taxonomy" id="118060"/>
    <lineage>
        <taxon>Bacteria</taxon>
        <taxon>Bacillati</taxon>
        <taxon>Bacillota</taxon>
        <taxon>Bacilli</taxon>
        <taxon>Lactobacillales</taxon>
        <taxon>Enterococcaceae</taxon>
        <taxon>Enterococcus</taxon>
    </lineage>
</organism>
<keyword evidence="1" id="KW-0238">DNA-binding</keyword>
<feature type="domain" description="HTH merR-type" evidence="2">
    <location>
        <begin position="1"/>
        <end position="58"/>
    </location>
</feature>
<dbReference type="STRING" id="118060.ATZ35_12375"/>
<dbReference type="Gene3D" id="1.10.1660.10">
    <property type="match status" value="1"/>
</dbReference>
<dbReference type="SUPFAM" id="SSF46955">
    <property type="entry name" value="Putative DNA-binding domain"/>
    <property type="match status" value="1"/>
</dbReference>
<accession>A0A0U2WRM9</accession>
<dbReference type="KEGG" id="erx:ATZ35_12375"/>
<gene>
    <name evidence="3" type="ORF">ATZ35_12375</name>
</gene>
<dbReference type="Pfam" id="PF13411">
    <property type="entry name" value="MerR_1"/>
    <property type="match status" value="1"/>
</dbReference>
<name>A0A0U2WRM9_9ENTE</name>
<dbReference type="GO" id="GO:0003700">
    <property type="term" value="F:DNA-binding transcription factor activity"/>
    <property type="evidence" value="ECO:0007669"/>
    <property type="project" value="InterPro"/>
</dbReference>
<dbReference type="AlphaFoldDB" id="A0A0U2WRM9"/>
<dbReference type="CDD" id="cd01109">
    <property type="entry name" value="HTH_YyaN"/>
    <property type="match status" value="1"/>
</dbReference>
<evidence type="ECO:0000313" key="4">
    <source>
        <dbReference type="Proteomes" id="UP000067523"/>
    </source>
</evidence>
<protein>
    <submittedName>
        <fullName evidence="3">Transcriptional regulator</fullName>
    </submittedName>
</protein>
<dbReference type="PROSITE" id="PS50937">
    <property type="entry name" value="HTH_MERR_2"/>
    <property type="match status" value="1"/>
</dbReference>
<dbReference type="GO" id="GO:0003677">
    <property type="term" value="F:DNA binding"/>
    <property type="evidence" value="ECO:0007669"/>
    <property type="project" value="UniProtKB-KW"/>
</dbReference>
<dbReference type="InterPro" id="IPR047057">
    <property type="entry name" value="MerR_fam"/>
</dbReference>